<name>A0AAV3WFL4_9CYAN</name>
<reference evidence="1" key="1">
    <citation type="submission" date="2019-10" db="EMBL/GenBank/DDBJ databases">
        <title>Draft genome sequece of Microseira wollei NIES-4236.</title>
        <authorList>
            <person name="Yamaguchi H."/>
            <person name="Suzuki S."/>
            <person name="Kawachi M."/>
        </authorList>
    </citation>
    <scope>NUCLEOTIDE SEQUENCE</scope>
    <source>
        <strain evidence="1">NIES-4236</strain>
    </source>
</reference>
<accession>A0AAV3WFL4</accession>
<gene>
    <name evidence="1" type="ORF">MiSe_14660</name>
</gene>
<protein>
    <submittedName>
        <fullName evidence="1">Molybdenum-pterin binding domain protein</fullName>
    </submittedName>
</protein>
<dbReference type="AlphaFoldDB" id="A0AAV3WFL4"/>
<dbReference type="EMBL" id="BLAY01000016">
    <property type="protein sequence ID" value="GET36714.1"/>
    <property type="molecule type" value="Genomic_DNA"/>
</dbReference>
<dbReference type="Proteomes" id="UP001050975">
    <property type="component" value="Unassembled WGS sequence"/>
</dbReference>
<comment type="caution">
    <text evidence="1">The sequence shown here is derived from an EMBL/GenBank/DDBJ whole genome shotgun (WGS) entry which is preliminary data.</text>
</comment>
<evidence type="ECO:0000313" key="2">
    <source>
        <dbReference type="Proteomes" id="UP001050975"/>
    </source>
</evidence>
<organism evidence="1 2">
    <name type="scientific">Microseira wollei NIES-4236</name>
    <dbReference type="NCBI Taxonomy" id="2530354"/>
    <lineage>
        <taxon>Bacteria</taxon>
        <taxon>Bacillati</taxon>
        <taxon>Cyanobacteriota</taxon>
        <taxon>Cyanophyceae</taxon>
        <taxon>Oscillatoriophycideae</taxon>
        <taxon>Aerosakkonematales</taxon>
        <taxon>Aerosakkonemataceae</taxon>
        <taxon>Microseira</taxon>
    </lineage>
</organism>
<proteinExistence type="predicted"/>
<evidence type="ECO:0000313" key="1">
    <source>
        <dbReference type="EMBL" id="GET36714.1"/>
    </source>
</evidence>
<sequence>MDTRKLTIVLPVIEFNALEEYCRKKGRNKTDVLREFIRSLPPASRSEMGN</sequence>
<keyword evidence="2" id="KW-1185">Reference proteome</keyword>